<gene>
    <name evidence="2" type="ORF">SARC_03163</name>
</gene>
<keyword evidence="3" id="KW-1185">Reference proteome</keyword>
<protein>
    <submittedName>
        <fullName evidence="2">Uncharacterized protein</fullName>
    </submittedName>
</protein>
<reference evidence="2 3" key="1">
    <citation type="submission" date="2011-02" db="EMBL/GenBank/DDBJ databases">
        <title>The Genome Sequence of Sphaeroforma arctica JP610.</title>
        <authorList>
            <consortium name="The Broad Institute Genome Sequencing Platform"/>
            <person name="Russ C."/>
            <person name="Cuomo C."/>
            <person name="Young S.K."/>
            <person name="Zeng Q."/>
            <person name="Gargeya S."/>
            <person name="Alvarado L."/>
            <person name="Berlin A."/>
            <person name="Chapman S.B."/>
            <person name="Chen Z."/>
            <person name="Freedman E."/>
            <person name="Gellesch M."/>
            <person name="Goldberg J."/>
            <person name="Griggs A."/>
            <person name="Gujja S."/>
            <person name="Heilman E."/>
            <person name="Heiman D."/>
            <person name="Howarth C."/>
            <person name="Mehta T."/>
            <person name="Neiman D."/>
            <person name="Pearson M."/>
            <person name="Roberts A."/>
            <person name="Saif S."/>
            <person name="Shea T."/>
            <person name="Shenoy N."/>
            <person name="Sisk P."/>
            <person name="Stolte C."/>
            <person name="Sykes S."/>
            <person name="White J."/>
            <person name="Yandava C."/>
            <person name="Burger G."/>
            <person name="Gray M.W."/>
            <person name="Holland P.W.H."/>
            <person name="King N."/>
            <person name="Lang F.B.F."/>
            <person name="Roger A.J."/>
            <person name="Ruiz-Trillo I."/>
            <person name="Haas B."/>
            <person name="Nusbaum C."/>
            <person name="Birren B."/>
        </authorList>
    </citation>
    <scope>NUCLEOTIDE SEQUENCE [LARGE SCALE GENOMIC DNA]</scope>
    <source>
        <strain evidence="2 3">JP610</strain>
    </source>
</reference>
<dbReference type="RefSeq" id="XP_014158535.1">
    <property type="nucleotide sequence ID" value="XM_014303060.1"/>
</dbReference>
<organism evidence="2 3">
    <name type="scientific">Sphaeroforma arctica JP610</name>
    <dbReference type="NCBI Taxonomy" id="667725"/>
    <lineage>
        <taxon>Eukaryota</taxon>
        <taxon>Ichthyosporea</taxon>
        <taxon>Ichthyophonida</taxon>
        <taxon>Sphaeroforma</taxon>
    </lineage>
</organism>
<dbReference type="GeneID" id="25903667"/>
<feature type="transmembrane region" description="Helical" evidence="1">
    <location>
        <begin position="64"/>
        <end position="81"/>
    </location>
</feature>
<evidence type="ECO:0000313" key="3">
    <source>
        <dbReference type="Proteomes" id="UP000054560"/>
    </source>
</evidence>
<evidence type="ECO:0000256" key="1">
    <source>
        <dbReference type="SAM" id="Phobius"/>
    </source>
</evidence>
<keyword evidence="1" id="KW-0812">Transmembrane</keyword>
<evidence type="ECO:0000313" key="2">
    <source>
        <dbReference type="EMBL" id="KNC84633.1"/>
    </source>
</evidence>
<keyword evidence="1" id="KW-0472">Membrane</keyword>
<accession>A0A0L0G8T0</accession>
<keyword evidence="1" id="KW-1133">Transmembrane helix</keyword>
<proteinExistence type="predicted"/>
<dbReference type="EMBL" id="KQ241751">
    <property type="protein sequence ID" value="KNC84633.1"/>
    <property type="molecule type" value="Genomic_DNA"/>
</dbReference>
<sequence length="132" mass="14607">MMALRLRTRSFIATQARQFHSASQPRRAPKEAADTVRFSQTKAAKLHINDVAVGQDLSDRGAKFIIGLGFLSIVAYCGALYRANEEERQRKLELKRLGIEEEVLSGEEAFARAMQDAGQKAAAREAARNQAS</sequence>
<name>A0A0L0G8T0_9EUKA</name>
<dbReference type="AlphaFoldDB" id="A0A0L0G8T0"/>
<dbReference type="Proteomes" id="UP000054560">
    <property type="component" value="Unassembled WGS sequence"/>
</dbReference>